<organism evidence="2 3">
    <name type="scientific">Camelina sativa</name>
    <name type="common">False flax</name>
    <name type="synonym">Myagrum sativum</name>
    <dbReference type="NCBI Taxonomy" id="90675"/>
    <lineage>
        <taxon>Eukaryota</taxon>
        <taxon>Viridiplantae</taxon>
        <taxon>Streptophyta</taxon>
        <taxon>Embryophyta</taxon>
        <taxon>Tracheophyta</taxon>
        <taxon>Spermatophyta</taxon>
        <taxon>Magnoliopsida</taxon>
        <taxon>eudicotyledons</taxon>
        <taxon>Gunneridae</taxon>
        <taxon>Pentapetalae</taxon>
        <taxon>rosids</taxon>
        <taxon>malvids</taxon>
        <taxon>Brassicales</taxon>
        <taxon>Brassicaceae</taxon>
        <taxon>Camelineae</taxon>
        <taxon>Camelina</taxon>
    </lineage>
</organism>
<dbReference type="Proteomes" id="UP000694864">
    <property type="component" value="Chromosome 8"/>
</dbReference>
<proteinExistence type="predicted"/>
<gene>
    <name evidence="3" type="primary">LOC104707865</name>
</gene>
<evidence type="ECO:0000313" key="3">
    <source>
        <dbReference type="RefSeq" id="XP_010422604.1"/>
    </source>
</evidence>
<feature type="chain" id="PRO_5047199247" evidence="1">
    <location>
        <begin position="24"/>
        <end position="155"/>
    </location>
</feature>
<dbReference type="Gene3D" id="2.30.240.10">
    <property type="entry name" value="At5g01610-like"/>
    <property type="match status" value="1"/>
</dbReference>
<dbReference type="Pfam" id="PF04398">
    <property type="entry name" value="DUF538"/>
    <property type="match status" value="1"/>
</dbReference>
<feature type="signal peptide" evidence="1">
    <location>
        <begin position="1"/>
        <end position="23"/>
    </location>
</feature>
<protein>
    <submittedName>
        <fullName evidence="3">Uncharacterized protein LOC104707865</fullName>
    </submittedName>
</protein>
<keyword evidence="1" id="KW-0732">Signal</keyword>
<dbReference type="InterPro" id="IPR007493">
    <property type="entry name" value="DUF538"/>
</dbReference>
<evidence type="ECO:0000256" key="1">
    <source>
        <dbReference type="SAM" id="SignalP"/>
    </source>
</evidence>
<accession>A0ABM0T8S6</accession>
<reference evidence="3" key="2">
    <citation type="submission" date="2025-08" db="UniProtKB">
        <authorList>
            <consortium name="RefSeq"/>
        </authorList>
    </citation>
    <scope>IDENTIFICATION</scope>
    <source>
        <tissue evidence="3">Leaf</tissue>
    </source>
</reference>
<dbReference type="PANTHER" id="PTHR31676:SF184">
    <property type="entry name" value="T14P8.17"/>
    <property type="match status" value="1"/>
</dbReference>
<dbReference type="PANTHER" id="PTHR31676">
    <property type="entry name" value="T31J12.3 PROTEIN-RELATED"/>
    <property type="match status" value="1"/>
</dbReference>
<dbReference type="GeneID" id="104707865"/>
<keyword evidence="2" id="KW-1185">Reference proteome</keyword>
<dbReference type="SUPFAM" id="SSF141562">
    <property type="entry name" value="At5g01610-like"/>
    <property type="match status" value="1"/>
</dbReference>
<reference evidence="2" key="1">
    <citation type="journal article" date="2014" name="Nat. Commun.">
        <title>The emerging biofuel crop Camelina sativa retains a highly undifferentiated hexaploid genome structure.</title>
        <authorList>
            <person name="Kagale S."/>
            <person name="Koh C."/>
            <person name="Nixon J."/>
            <person name="Bollina V."/>
            <person name="Clarke W.E."/>
            <person name="Tuteja R."/>
            <person name="Spillane C."/>
            <person name="Robinson S.J."/>
            <person name="Links M.G."/>
            <person name="Clarke C."/>
            <person name="Higgins E.E."/>
            <person name="Huebert T."/>
            <person name="Sharpe A.G."/>
            <person name="Parkin I.A."/>
        </authorList>
    </citation>
    <scope>NUCLEOTIDE SEQUENCE [LARGE SCALE GENOMIC DNA]</scope>
    <source>
        <strain evidence="2">cv. DH55</strain>
    </source>
</reference>
<evidence type="ECO:0000313" key="2">
    <source>
        <dbReference type="Proteomes" id="UP000694864"/>
    </source>
</evidence>
<dbReference type="RefSeq" id="XP_010422604.1">
    <property type="nucleotide sequence ID" value="XM_010424302.1"/>
</dbReference>
<name>A0ABM0T8S6_CAMSA</name>
<sequence length="155" mass="16874">MSPNAKLTSNIIFLFLFLTASFAVSEQKLTAYNAVRRYNLPPGILPKGVVDYELNTKTGDFKVYFNDSCEFTIQSYQLKYKSTISGVISPGHVKNLNGVSVKVLLFWVNIAEVSLDGADLDFSVGIASASFPAADFEESPQCGCGFDCNGLLFSS</sequence>
<dbReference type="InterPro" id="IPR036758">
    <property type="entry name" value="At5g01610-like"/>
</dbReference>